<evidence type="ECO:0000259" key="1">
    <source>
        <dbReference type="PROSITE" id="PS50225"/>
    </source>
</evidence>
<dbReference type="Gene3D" id="1.10.750.20">
    <property type="entry name" value="SOCS box"/>
    <property type="match status" value="1"/>
</dbReference>
<dbReference type="Proteomes" id="UP001497382">
    <property type="component" value="Unassembled WGS sequence"/>
</dbReference>
<organism evidence="2 3">
    <name type="scientific">Larinioides sclopetarius</name>
    <dbReference type="NCBI Taxonomy" id="280406"/>
    <lineage>
        <taxon>Eukaryota</taxon>
        <taxon>Metazoa</taxon>
        <taxon>Ecdysozoa</taxon>
        <taxon>Arthropoda</taxon>
        <taxon>Chelicerata</taxon>
        <taxon>Arachnida</taxon>
        <taxon>Araneae</taxon>
        <taxon>Araneomorphae</taxon>
        <taxon>Entelegynae</taxon>
        <taxon>Araneoidea</taxon>
        <taxon>Araneidae</taxon>
        <taxon>Larinioides</taxon>
    </lineage>
</organism>
<dbReference type="SMART" id="SM00969">
    <property type="entry name" value="SOCS_box"/>
    <property type="match status" value="1"/>
</dbReference>
<dbReference type="Pfam" id="PF07525">
    <property type="entry name" value="SOCS_box"/>
    <property type="match status" value="1"/>
</dbReference>
<dbReference type="InterPro" id="IPR036036">
    <property type="entry name" value="SOCS_box-like_dom_sf"/>
</dbReference>
<gene>
    <name evidence="2" type="ORF">LARSCL_LOCUS19301</name>
</gene>
<dbReference type="AlphaFoldDB" id="A0AAV2BGZ1"/>
<dbReference type="InterPro" id="IPR001496">
    <property type="entry name" value="SOCS_box"/>
</dbReference>
<dbReference type="GO" id="GO:0035556">
    <property type="term" value="P:intracellular signal transduction"/>
    <property type="evidence" value="ECO:0007669"/>
    <property type="project" value="InterPro"/>
</dbReference>
<evidence type="ECO:0000313" key="3">
    <source>
        <dbReference type="Proteomes" id="UP001497382"/>
    </source>
</evidence>
<dbReference type="EMBL" id="CAXIEN010000372">
    <property type="protein sequence ID" value="CAL1295501.1"/>
    <property type="molecule type" value="Genomic_DNA"/>
</dbReference>
<dbReference type="CDD" id="cd03716">
    <property type="entry name" value="SOCS_ASB_like"/>
    <property type="match status" value="1"/>
</dbReference>
<feature type="domain" description="SOCS box" evidence="1">
    <location>
        <begin position="368"/>
        <end position="408"/>
    </location>
</feature>
<sequence length="422" mass="50067">MEHFSKTLDYRVVTLKTATDVVRFSFIAQNSISYLNLELCQYSTVSNYLGTSCYNCALKLSNSFINTEEKCRKFFTQSRRLLYTWHLDLPNGRECSLKNVPNSITYERDPWNPHLAKIVPTCGFDLSILSDLVEDFISINNDKLKILKWILKMSYSSLPLLYVLEIRIVNKFIDCFYPEITDSAIFKDFIMHFDFTEWISTHEKPEILEYLLQYARYYGREDLEDDFPIDEVIDPCIFNRYFLNIGPILKYINRPRFQSDDYQLYFLNISSMRPNLTEEKLLRVEKRVNRERIHQMLQIIWMYIDSKQHYCTQAASEALRLIWCSIPDAYISFKEIKRAFRGIFKAGELKNMYDFYATAVDKTSESDEPRSLQHLCRALIRKTLRKNQIWIPEGIRQICLPKSIELFLNLEKVFITSNKFAP</sequence>
<name>A0AAV2BGZ1_9ARAC</name>
<protein>
    <recommendedName>
        <fullName evidence="1">SOCS box domain-containing protein</fullName>
    </recommendedName>
</protein>
<dbReference type="PROSITE" id="PS50225">
    <property type="entry name" value="SOCS"/>
    <property type="match status" value="1"/>
</dbReference>
<keyword evidence="3" id="KW-1185">Reference proteome</keyword>
<reference evidence="2 3" key="1">
    <citation type="submission" date="2024-04" db="EMBL/GenBank/DDBJ databases">
        <authorList>
            <person name="Rising A."/>
            <person name="Reimegard J."/>
            <person name="Sonavane S."/>
            <person name="Akerstrom W."/>
            <person name="Nylinder S."/>
            <person name="Hedman E."/>
            <person name="Kallberg Y."/>
        </authorList>
    </citation>
    <scope>NUCLEOTIDE SEQUENCE [LARGE SCALE GENOMIC DNA]</scope>
</reference>
<dbReference type="SUPFAM" id="SSF158235">
    <property type="entry name" value="SOCS box-like"/>
    <property type="match status" value="1"/>
</dbReference>
<proteinExistence type="predicted"/>
<comment type="caution">
    <text evidence="2">The sequence shown here is derived from an EMBL/GenBank/DDBJ whole genome shotgun (WGS) entry which is preliminary data.</text>
</comment>
<evidence type="ECO:0000313" key="2">
    <source>
        <dbReference type="EMBL" id="CAL1295501.1"/>
    </source>
</evidence>
<accession>A0AAV2BGZ1</accession>